<proteinExistence type="predicted"/>
<dbReference type="AlphaFoldDB" id="A0A9Q1GTL3"/>
<evidence type="ECO:0000313" key="3">
    <source>
        <dbReference type="Proteomes" id="UP001153076"/>
    </source>
</evidence>
<dbReference type="Proteomes" id="UP001153076">
    <property type="component" value="Unassembled WGS sequence"/>
</dbReference>
<keyword evidence="3" id="KW-1185">Reference proteome</keyword>
<gene>
    <name evidence="2" type="ORF">Cgig2_025791</name>
</gene>
<feature type="region of interest" description="Disordered" evidence="1">
    <location>
        <begin position="200"/>
        <end position="249"/>
    </location>
</feature>
<evidence type="ECO:0000313" key="2">
    <source>
        <dbReference type="EMBL" id="KAJ8426701.1"/>
    </source>
</evidence>
<accession>A0A9Q1GTL3</accession>
<evidence type="ECO:0000256" key="1">
    <source>
        <dbReference type="SAM" id="MobiDB-lite"/>
    </source>
</evidence>
<dbReference type="EMBL" id="JAKOGI010001251">
    <property type="protein sequence ID" value="KAJ8426701.1"/>
    <property type="molecule type" value="Genomic_DNA"/>
</dbReference>
<name>A0A9Q1GTL3_9CARY</name>
<protein>
    <submittedName>
        <fullName evidence="2">Uncharacterized protein</fullName>
    </submittedName>
</protein>
<reference evidence="2" key="1">
    <citation type="submission" date="2022-04" db="EMBL/GenBank/DDBJ databases">
        <title>Carnegiea gigantea Genome sequencing and assembly v2.</title>
        <authorList>
            <person name="Copetti D."/>
            <person name="Sanderson M.J."/>
            <person name="Burquez A."/>
            <person name="Wojciechowski M.F."/>
        </authorList>
    </citation>
    <scope>NUCLEOTIDE SEQUENCE</scope>
    <source>
        <strain evidence="2">SGP5-SGP5p</strain>
        <tissue evidence="2">Aerial part</tissue>
    </source>
</reference>
<feature type="region of interest" description="Disordered" evidence="1">
    <location>
        <begin position="1"/>
        <end position="46"/>
    </location>
</feature>
<sequence>MAGDNINESEHASSCFEPNTTPSSGTPQLSPAEPSHSRPPLHPNSFAENEFIDLEPDDTGTQSRKPRQLKSIVWNHFRRVMVMENQCLWGITHIHVVLVAELTLGLERPNNVVRAQARYLRFSETYAKMGSSTAKKLPFSGGFFDEKWPFSHRNPAESPTDMFRRNRVRRPAFPTEYPSPSDTSLWKVYSAGYIPNGPTMAHQRSLRGPTDPSAGSPGSLWRQIAGFSDGSPENPSDAPFELSDGIDVGISADISDGSAVRWNTPPEKA</sequence>
<feature type="compositionally biased region" description="Polar residues" evidence="1">
    <location>
        <begin position="16"/>
        <end position="29"/>
    </location>
</feature>
<organism evidence="2 3">
    <name type="scientific">Carnegiea gigantea</name>
    <dbReference type="NCBI Taxonomy" id="171969"/>
    <lineage>
        <taxon>Eukaryota</taxon>
        <taxon>Viridiplantae</taxon>
        <taxon>Streptophyta</taxon>
        <taxon>Embryophyta</taxon>
        <taxon>Tracheophyta</taxon>
        <taxon>Spermatophyta</taxon>
        <taxon>Magnoliopsida</taxon>
        <taxon>eudicotyledons</taxon>
        <taxon>Gunneridae</taxon>
        <taxon>Pentapetalae</taxon>
        <taxon>Caryophyllales</taxon>
        <taxon>Cactineae</taxon>
        <taxon>Cactaceae</taxon>
        <taxon>Cactoideae</taxon>
        <taxon>Echinocereeae</taxon>
        <taxon>Carnegiea</taxon>
    </lineage>
</organism>
<comment type="caution">
    <text evidence="2">The sequence shown here is derived from an EMBL/GenBank/DDBJ whole genome shotgun (WGS) entry which is preliminary data.</text>
</comment>